<dbReference type="Proteomes" id="UP000664167">
    <property type="component" value="Unassembled WGS sequence"/>
</dbReference>
<dbReference type="InterPro" id="IPR015424">
    <property type="entry name" value="PyrdxlP-dep_Trfase"/>
</dbReference>
<dbReference type="Gene3D" id="3.90.1150.170">
    <property type="match status" value="1"/>
</dbReference>
<protein>
    <submittedName>
        <fullName evidence="1">Aspartate aminotransferase family protein</fullName>
    </submittedName>
</protein>
<dbReference type="AlphaFoldDB" id="A0A939JKS9"/>
<feature type="non-terminal residue" evidence="1">
    <location>
        <position position="104"/>
    </location>
</feature>
<reference evidence="1" key="1">
    <citation type="submission" date="2021-03" db="EMBL/GenBank/DDBJ databases">
        <title>Streptomyces poriferae sp. nov., a novel marine sponge-derived Actinobacteria species with anti-MRSA activity.</title>
        <authorList>
            <person name="Sandoval-Powers M."/>
            <person name="Kralova S."/>
            <person name="Nguyen G.-S."/>
            <person name="Fawwal D."/>
            <person name="Degnes K."/>
            <person name="Klinkenberg G."/>
            <person name="Sletta H."/>
            <person name="Wentzel A."/>
            <person name="Liles M.R."/>
        </authorList>
    </citation>
    <scope>NUCLEOTIDE SEQUENCE</scope>
    <source>
        <strain evidence="1">DSM 41794</strain>
    </source>
</reference>
<dbReference type="InterPro" id="IPR015421">
    <property type="entry name" value="PyrdxlP-dep_Trfase_major"/>
</dbReference>
<dbReference type="GO" id="GO:0008483">
    <property type="term" value="F:transaminase activity"/>
    <property type="evidence" value="ECO:0007669"/>
    <property type="project" value="UniProtKB-KW"/>
</dbReference>
<feature type="non-terminal residue" evidence="1">
    <location>
        <position position="1"/>
    </location>
</feature>
<gene>
    <name evidence="1" type="ORF">J0695_40255</name>
</gene>
<name>A0A939JKS9_9ACTN</name>
<proteinExistence type="predicted"/>
<dbReference type="SUPFAM" id="SSF53383">
    <property type="entry name" value="PLP-dependent transferases"/>
    <property type="match status" value="1"/>
</dbReference>
<organism evidence="1 2">
    <name type="scientific">Streptomyces beijiangensis</name>
    <dbReference type="NCBI Taxonomy" id="163361"/>
    <lineage>
        <taxon>Bacteria</taxon>
        <taxon>Bacillati</taxon>
        <taxon>Actinomycetota</taxon>
        <taxon>Actinomycetes</taxon>
        <taxon>Kitasatosporales</taxon>
        <taxon>Streptomycetaceae</taxon>
        <taxon>Streptomyces</taxon>
    </lineage>
</organism>
<evidence type="ECO:0000313" key="1">
    <source>
        <dbReference type="EMBL" id="MBO0517923.1"/>
    </source>
</evidence>
<keyword evidence="2" id="KW-1185">Reference proteome</keyword>
<comment type="caution">
    <text evidence="1">The sequence shown here is derived from an EMBL/GenBank/DDBJ whole genome shotgun (WGS) entry which is preliminary data.</text>
</comment>
<accession>A0A939JKS9</accession>
<dbReference type="EMBL" id="JAFLRJ010000997">
    <property type="protein sequence ID" value="MBO0517923.1"/>
    <property type="molecule type" value="Genomic_DNA"/>
</dbReference>
<evidence type="ECO:0000313" key="2">
    <source>
        <dbReference type="Proteomes" id="UP000664167"/>
    </source>
</evidence>
<sequence length="104" mass="10212">AARVRAAAHPVLPGTGTGAEEALRTLVTTIAEGAADPADPLCAAHLHCPPLALATAADLAASALNPSMDSWDQAPAASALEALVTTALAAEVYPGHPAADALLT</sequence>
<keyword evidence="1" id="KW-0808">Transferase</keyword>
<keyword evidence="1" id="KW-0032">Aminotransferase</keyword>
<dbReference type="Gene3D" id="3.40.640.10">
    <property type="entry name" value="Type I PLP-dependent aspartate aminotransferase-like (Major domain)"/>
    <property type="match status" value="1"/>
</dbReference>